<sequence length="275" mass="31325">MKHILLPTDFSDNAWNAVVYALKLFADEPTTFYILNSVTIQSASYSSLSSKLIETMKEEGKKGLQELKKLTESCDKNANHEFKILQSTEDLLTSMRKLVKEKKIDLIIMGTKGASGAKEFFFGSNTVQIVNHIHDCPVLVIPENSDFNAIKQVAFPTDFNRTYSETELAPIKELADLFNAKIRVVHINVEEKLSDKQESNLAELKKLLADYDHSFHWMPNYANKASEINDFIKELDIDALTMVNYKHSFIEDILKEPVIKRIGFHPTVPFLVIPK</sequence>
<dbReference type="InterPro" id="IPR014729">
    <property type="entry name" value="Rossmann-like_a/b/a_fold"/>
</dbReference>
<comment type="similarity">
    <text evidence="1">Belongs to the universal stress protein A family.</text>
</comment>
<organism evidence="3 4">
    <name type="scientific">Aestuariibaculum sediminum</name>
    <dbReference type="NCBI Taxonomy" id="2770637"/>
    <lineage>
        <taxon>Bacteria</taxon>
        <taxon>Pseudomonadati</taxon>
        <taxon>Bacteroidota</taxon>
        <taxon>Flavobacteriia</taxon>
        <taxon>Flavobacteriales</taxon>
        <taxon>Flavobacteriaceae</taxon>
    </lineage>
</organism>
<dbReference type="Pfam" id="PF00582">
    <property type="entry name" value="Usp"/>
    <property type="match status" value="1"/>
</dbReference>
<dbReference type="PRINTS" id="PR01438">
    <property type="entry name" value="UNVRSLSTRESS"/>
</dbReference>
<dbReference type="Gene3D" id="3.40.50.620">
    <property type="entry name" value="HUPs"/>
    <property type="match status" value="2"/>
</dbReference>
<accession>A0A8J6U9R9</accession>
<feature type="domain" description="UspA" evidence="2">
    <location>
        <begin position="1"/>
        <end position="142"/>
    </location>
</feature>
<evidence type="ECO:0000259" key="2">
    <source>
        <dbReference type="Pfam" id="PF00582"/>
    </source>
</evidence>
<proteinExistence type="inferred from homology"/>
<dbReference type="InterPro" id="IPR006015">
    <property type="entry name" value="Universal_stress_UspA"/>
</dbReference>
<name>A0A8J6U9R9_9FLAO</name>
<dbReference type="EMBL" id="JACVXB010000010">
    <property type="protein sequence ID" value="MBD0833597.1"/>
    <property type="molecule type" value="Genomic_DNA"/>
</dbReference>
<dbReference type="SUPFAM" id="SSF52402">
    <property type="entry name" value="Adenine nucleotide alpha hydrolases-like"/>
    <property type="match status" value="2"/>
</dbReference>
<dbReference type="CDD" id="cd00293">
    <property type="entry name" value="USP-like"/>
    <property type="match status" value="1"/>
</dbReference>
<gene>
    <name evidence="3" type="ORF">ICJ83_15790</name>
</gene>
<dbReference type="InterPro" id="IPR006016">
    <property type="entry name" value="UspA"/>
</dbReference>
<protein>
    <submittedName>
        <fullName evidence="3">Universal stress protein</fullName>
    </submittedName>
</protein>
<dbReference type="Proteomes" id="UP000600588">
    <property type="component" value="Unassembled WGS sequence"/>
</dbReference>
<keyword evidence="4" id="KW-1185">Reference proteome</keyword>
<dbReference type="RefSeq" id="WP_188231377.1">
    <property type="nucleotide sequence ID" value="NZ_JACVXB010000010.1"/>
</dbReference>
<dbReference type="PANTHER" id="PTHR46268:SF6">
    <property type="entry name" value="UNIVERSAL STRESS PROTEIN UP12"/>
    <property type="match status" value="1"/>
</dbReference>
<dbReference type="PANTHER" id="PTHR46268">
    <property type="entry name" value="STRESS RESPONSE PROTEIN NHAX"/>
    <property type="match status" value="1"/>
</dbReference>
<dbReference type="AlphaFoldDB" id="A0A8J6U9R9"/>
<comment type="caution">
    <text evidence="3">The sequence shown here is derived from an EMBL/GenBank/DDBJ whole genome shotgun (WGS) entry which is preliminary data.</text>
</comment>
<evidence type="ECO:0000313" key="3">
    <source>
        <dbReference type="EMBL" id="MBD0833597.1"/>
    </source>
</evidence>
<evidence type="ECO:0000313" key="4">
    <source>
        <dbReference type="Proteomes" id="UP000600588"/>
    </source>
</evidence>
<evidence type="ECO:0000256" key="1">
    <source>
        <dbReference type="ARBA" id="ARBA00008791"/>
    </source>
</evidence>
<reference evidence="3 4" key="1">
    <citation type="submission" date="2020-09" db="EMBL/GenBank/DDBJ databases">
        <title>TT11 complete genome.</title>
        <authorList>
            <person name="Wu Z."/>
        </authorList>
    </citation>
    <scope>NUCLEOTIDE SEQUENCE [LARGE SCALE GENOMIC DNA]</scope>
    <source>
        <strain evidence="3 4">TT11</strain>
    </source>
</reference>